<dbReference type="Proteomes" id="UP000036097">
    <property type="component" value="Unassembled WGS sequence"/>
</dbReference>
<dbReference type="OrthoDB" id="5916378at2"/>
<dbReference type="EMBL" id="LDOT01000002">
    <property type="protein sequence ID" value="KLV09113.1"/>
    <property type="molecule type" value="Genomic_DNA"/>
</dbReference>
<dbReference type="PATRIC" id="fig|1195763.3.peg.575"/>
<proteinExistence type="predicted"/>
<evidence type="ECO:0000313" key="1">
    <source>
        <dbReference type="EMBL" id="KLV09113.1"/>
    </source>
</evidence>
<sequence length="304" mass="34161">MIIRLMRYLASHKAVFNIDVDVNDKASLEQALDYLNGELLGDVKSTREFCLQGTARNKLLKLRFVHRGDLLSKRMLNNQLDIAWAEKVRSDLSSLNVRLSGKEQAVSEFIFAHAALSHPELVDKLVDFVDRITIFSSMPEGKLLSYSDLVSVGLMSAVAILLYAPEEKDSAIALFNALGKFRDGSYSDRFAGALLVRLYKERGYDDVACDVFANHLASFMCYPDSRWSTKIEDIETAKLVGNVQLVMALKEALVRWGADFIMSQPDEYLNTFIRPVLQDEDALEQLTVVLEPLIAQSKQAEAED</sequence>
<organism evidence="1 2">
    <name type="scientific">Photobacterium aquae</name>
    <dbReference type="NCBI Taxonomy" id="1195763"/>
    <lineage>
        <taxon>Bacteria</taxon>
        <taxon>Pseudomonadati</taxon>
        <taxon>Pseudomonadota</taxon>
        <taxon>Gammaproteobacteria</taxon>
        <taxon>Vibrionales</taxon>
        <taxon>Vibrionaceae</taxon>
        <taxon>Photobacterium</taxon>
    </lineage>
</organism>
<evidence type="ECO:0000313" key="2">
    <source>
        <dbReference type="Proteomes" id="UP000036097"/>
    </source>
</evidence>
<dbReference type="STRING" id="1195763.ABT56_02655"/>
<dbReference type="AlphaFoldDB" id="A0A0J1HBR8"/>
<comment type="caution">
    <text evidence="1">The sequence shown here is derived from an EMBL/GenBank/DDBJ whole genome shotgun (WGS) entry which is preliminary data.</text>
</comment>
<name>A0A0J1HBR8_9GAMM</name>
<accession>A0A0J1HBR8</accession>
<protein>
    <submittedName>
        <fullName evidence="1">Uncharacterized protein</fullName>
    </submittedName>
</protein>
<gene>
    <name evidence="1" type="ORF">ABT56_02655</name>
</gene>
<dbReference type="RefSeq" id="WP_047877274.1">
    <property type="nucleotide sequence ID" value="NZ_LDOT01000002.1"/>
</dbReference>
<reference evidence="1 2" key="1">
    <citation type="submission" date="2015-05" db="EMBL/GenBank/DDBJ databases">
        <title>Photobacterium galathea sp. nov.</title>
        <authorList>
            <person name="Machado H."/>
            <person name="Gram L."/>
        </authorList>
    </citation>
    <scope>NUCLEOTIDE SEQUENCE [LARGE SCALE GENOMIC DNA]</scope>
    <source>
        <strain evidence="1 2">CGMCC 1.12159</strain>
    </source>
</reference>
<keyword evidence="2" id="KW-1185">Reference proteome</keyword>